<feature type="transmembrane region" description="Helical" evidence="5">
    <location>
        <begin position="134"/>
        <end position="152"/>
    </location>
</feature>
<evidence type="ECO:0000256" key="2">
    <source>
        <dbReference type="ARBA" id="ARBA00022692"/>
    </source>
</evidence>
<feature type="transmembrane region" description="Helical" evidence="5">
    <location>
        <begin position="80"/>
        <end position="102"/>
    </location>
</feature>
<organism evidence="6 7">
    <name type="scientific">Cymbomonas tetramitiformis</name>
    <dbReference type="NCBI Taxonomy" id="36881"/>
    <lineage>
        <taxon>Eukaryota</taxon>
        <taxon>Viridiplantae</taxon>
        <taxon>Chlorophyta</taxon>
        <taxon>Pyramimonadophyceae</taxon>
        <taxon>Pyramimonadales</taxon>
        <taxon>Pyramimonadaceae</taxon>
        <taxon>Cymbomonas</taxon>
    </lineage>
</organism>
<keyword evidence="7" id="KW-1185">Reference proteome</keyword>
<name>A0AAE0FH18_9CHLO</name>
<sequence length="251" mass="27829">MMDKQYSLVFAGMCAGIACSIAFTQIYFHLRNYTQPNFQRYILRLVFMVPLYSISSWLSLLRRDEQIYFATIRDCYEAWVIYNFLALCLAYVGGPGQVVLAMEGHSVQRSWLYGTCCFPPLPINGQFLRHCKQGALQFVILKPILAALVLWLESSDMYGEDSGSMNKGFIYIVAVYNLSYTVALYSLLLFYFGAKELLAATSGAAGITVLLAGVLEAPVVAAQSVSQLLGAFHFAPGCQSGGRLPRLRVSS</sequence>
<dbReference type="PANTHER" id="PTHR23423">
    <property type="entry name" value="ORGANIC SOLUTE TRANSPORTER-RELATED"/>
    <property type="match status" value="1"/>
</dbReference>
<evidence type="ECO:0000256" key="3">
    <source>
        <dbReference type="ARBA" id="ARBA00022989"/>
    </source>
</evidence>
<proteinExistence type="predicted"/>
<dbReference type="Proteomes" id="UP001190700">
    <property type="component" value="Unassembled WGS sequence"/>
</dbReference>
<comment type="subcellular location">
    <subcellularLocation>
        <location evidence="1">Membrane</location>
        <topology evidence="1">Multi-pass membrane protein</topology>
    </subcellularLocation>
</comment>
<keyword evidence="2 5" id="KW-0812">Transmembrane</keyword>
<protein>
    <submittedName>
        <fullName evidence="6">Uncharacterized protein</fullName>
    </submittedName>
</protein>
<dbReference type="EMBL" id="LGRX02018731">
    <property type="protein sequence ID" value="KAK3259454.1"/>
    <property type="molecule type" value="Genomic_DNA"/>
</dbReference>
<evidence type="ECO:0000256" key="1">
    <source>
        <dbReference type="ARBA" id="ARBA00004141"/>
    </source>
</evidence>
<dbReference type="PROSITE" id="PS51257">
    <property type="entry name" value="PROKAR_LIPOPROTEIN"/>
    <property type="match status" value="1"/>
</dbReference>
<dbReference type="SMART" id="SM01417">
    <property type="entry name" value="Solute_trans_a"/>
    <property type="match status" value="1"/>
</dbReference>
<feature type="transmembrane region" description="Helical" evidence="5">
    <location>
        <begin position="197"/>
        <end position="215"/>
    </location>
</feature>
<feature type="transmembrane region" description="Helical" evidence="5">
    <location>
        <begin position="6"/>
        <end position="29"/>
    </location>
</feature>
<reference evidence="6 7" key="1">
    <citation type="journal article" date="2015" name="Genome Biol. Evol.">
        <title>Comparative Genomics of a Bacterivorous Green Alga Reveals Evolutionary Causalities and Consequences of Phago-Mixotrophic Mode of Nutrition.</title>
        <authorList>
            <person name="Burns J.A."/>
            <person name="Paasch A."/>
            <person name="Narechania A."/>
            <person name="Kim E."/>
        </authorList>
    </citation>
    <scope>NUCLEOTIDE SEQUENCE [LARGE SCALE GENOMIC DNA]</scope>
    <source>
        <strain evidence="6 7">PLY_AMNH</strain>
    </source>
</reference>
<dbReference type="Pfam" id="PF03619">
    <property type="entry name" value="Solute_trans_a"/>
    <property type="match status" value="1"/>
</dbReference>
<evidence type="ECO:0000256" key="4">
    <source>
        <dbReference type="ARBA" id="ARBA00023136"/>
    </source>
</evidence>
<dbReference type="GO" id="GO:0016020">
    <property type="term" value="C:membrane"/>
    <property type="evidence" value="ECO:0007669"/>
    <property type="project" value="UniProtKB-SubCell"/>
</dbReference>
<keyword evidence="3 5" id="KW-1133">Transmembrane helix</keyword>
<keyword evidence="4 5" id="KW-0472">Membrane</keyword>
<feature type="transmembrane region" description="Helical" evidence="5">
    <location>
        <begin position="41"/>
        <end position="60"/>
    </location>
</feature>
<comment type="caution">
    <text evidence="6">The sequence shown here is derived from an EMBL/GenBank/DDBJ whole genome shotgun (WGS) entry which is preliminary data.</text>
</comment>
<feature type="transmembrane region" description="Helical" evidence="5">
    <location>
        <begin position="168"/>
        <end position="190"/>
    </location>
</feature>
<evidence type="ECO:0000256" key="5">
    <source>
        <dbReference type="SAM" id="Phobius"/>
    </source>
</evidence>
<dbReference type="InterPro" id="IPR005178">
    <property type="entry name" value="Ostalpha/TMEM184C"/>
</dbReference>
<evidence type="ECO:0000313" key="7">
    <source>
        <dbReference type="Proteomes" id="UP001190700"/>
    </source>
</evidence>
<gene>
    <name evidence="6" type="ORF">CYMTET_31551</name>
</gene>
<evidence type="ECO:0000313" key="6">
    <source>
        <dbReference type="EMBL" id="KAK3259454.1"/>
    </source>
</evidence>
<accession>A0AAE0FH18</accession>
<dbReference type="AlphaFoldDB" id="A0AAE0FH18"/>